<feature type="compositionally biased region" description="Basic and acidic residues" evidence="1">
    <location>
        <begin position="224"/>
        <end position="233"/>
    </location>
</feature>
<proteinExistence type="predicted"/>
<gene>
    <name evidence="2" type="ORF">POL72_46530</name>
</gene>
<protein>
    <submittedName>
        <fullName evidence="2">Uncharacterized protein</fullName>
    </submittedName>
</protein>
<name>A0ABT5CFP4_9BACT</name>
<evidence type="ECO:0000256" key="1">
    <source>
        <dbReference type="SAM" id="MobiDB-lite"/>
    </source>
</evidence>
<dbReference type="Proteomes" id="UP001217485">
    <property type="component" value="Unassembled WGS sequence"/>
</dbReference>
<feature type="region of interest" description="Disordered" evidence="1">
    <location>
        <begin position="189"/>
        <end position="256"/>
    </location>
</feature>
<sequence>MTRDRDLLALLHEVDERLAAATPSPRLAARLGARLRGARPSLAGRAGRPLALALAAGTAAVALAAALQRPASPEVSARSPAVEPAVGIVGDRPHADGGIPERTPADGHPPAPPRIYAPLLREPPRRLAPPPRTSPPAPHGSAAPPDARDAPVGQRHSELPESRAPVPPSRARALPPAVALPSSPGWVDALERPPVHASPSRGQLPSSSRGTGGASAPAEVAGQKGDRSAEGADRATTAEPHEKPAGPQEEAGCRTAEDLTSEVEAMCDAQGLVLADVRLLDPCRDGGYRSVEHTCVDDEPTECWRGQLGDGLTCHDSGDLKDQAYITCRNQGADLTEFTYDRGVPGCSGSETTGAVYACCPAAEPLPSRLCWTTKIDHGDVCQAQSTLGDEASAMCADAGQQIFHIWYNSGTASCPEAHDTSALFTCCP</sequence>
<keyword evidence="3" id="KW-1185">Reference proteome</keyword>
<evidence type="ECO:0000313" key="2">
    <source>
        <dbReference type="EMBL" id="MDC0685258.1"/>
    </source>
</evidence>
<organism evidence="2 3">
    <name type="scientific">Sorangium atrum</name>
    <dbReference type="NCBI Taxonomy" id="2995308"/>
    <lineage>
        <taxon>Bacteria</taxon>
        <taxon>Pseudomonadati</taxon>
        <taxon>Myxococcota</taxon>
        <taxon>Polyangia</taxon>
        <taxon>Polyangiales</taxon>
        <taxon>Polyangiaceae</taxon>
        <taxon>Sorangium</taxon>
    </lineage>
</organism>
<feature type="compositionally biased region" description="Pro residues" evidence="1">
    <location>
        <begin position="126"/>
        <end position="138"/>
    </location>
</feature>
<feature type="compositionally biased region" description="Polar residues" evidence="1">
    <location>
        <begin position="200"/>
        <end position="209"/>
    </location>
</feature>
<accession>A0ABT5CFP4</accession>
<evidence type="ECO:0000313" key="3">
    <source>
        <dbReference type="Proteomes" id="UP001217485"/>
    </source>
</evidence>
<dbReference type="EMBL" id="JAQNDK010000006">
    <property type="protein sequence ID" value="MDC0685258.1"/>
    <property type="molecule type" value="Genomic_DNA"/>
</dbReference>
<dbReference type="RefSeq" id="WP_272103428.1">
    <property type="nucleotide sequence ID" value="NZ_JAQNDK010000006.1"/>
</dbReference>
<feature type="region of interest" description="Disordered" evidence="1">
    <location>
        <begin position="70"/>
        <end position="177"/>
    </location>
</feature>
<comment type="caution">
    <text evidence="2">The sequence shown here is derived from an EMBL/GenBank/DDBJ whole genome shotgun (WGS) entry which is preliminary data.</text>
</comment>
<reference evidence="2 3" key="1">
    <citation type="submission" date="2023-01" db="EMBL/GenBank/DDBJ databases">
        <title>Minimal conservation of predation-associated metabolite biosynthetic gene clusters underscores biosynthetic potential of Myxococcota including descriptions for ten novel species: Archangium lansinium sp. nov., Myxococcus landrumus sp. nov., Nannocystis bai.</title>
        <authorList>
            <person name="Ahearne A."/>
            <person name="Stevens C."/>
            <person name="Dowd S."/>
        </authorList>
    </citation>
    <scope>NUCLEOTIDE SEQUENCE [LARGE SCALE GENOMIC DNA]</scope>
    <source>
        <strain evidence="2 3">WIWO2</strain>
    </source>
</reference>